<dbReference type="EMBL" id="KN825199">
    <property type="protein sequence ID" value="KIK93271.1"/>
    <property type="molecule type" value="Genomic_DNA"/>
</dbReference>
<reference evidence="2" key="2">
    <citation type="submission" date="2015-01" db="EMBL/GenBank/DDBJ databases">
        <title>Evolutionary Origins and Diversification of the Mycorrhizal Mutualists.</title>
        <authorList>
            <consortium name="DOE Joint Genome Institute"/>
            <consortium name="Mycorrhizal Genomics Consortium"/>
            <person name="Kohler A."/>
            <person name="Kuo A."/>
            <person name="Nagy L.G."/>
            <person name="Floudas D."/>
            <person name="Copeland A."/>
            <person name="Barry K.W."/>
            <person name="Cichocki N."/>
            <person name="Veneault-Fourrey C."/>
            <person name="LaButti K."/>
            <person name="Lindquist E.A."/>
            <person name="Lipzen A."/>
            <person name="Lundell T."/>
            <person name="Morin E."/>
            <person name="Murat C."/>
            <person name="Riley R."/>
            <person name="Ohm R."/>
            <person name="Sun H."/>
            <person name="Tunlid A."/>
            <person name="Henrissat B."/>
            <person name="Grigoriev I.V."/>
            <person name="Hibbett D.S."/>
            <person name="Martin F."/>
        </authorList>
    </citation>
    <scope>NUCLEOTIDE SEQUENCE [LARGE SCALE GENOMIC DNA]</scope>
    <source>
        <strain evidence="2">Ve08.2h10</strain>
    </source>
</reference>
<proteinExistence type="predicted"/>
<evidence type="ECO:0000313" key="1">
    <source>
        <dbReference type="EMBL" id="KIK93271.1"/>
    </source>
</evidence>
<gene>
    <name evidence="1" type="ORF">PAXRUDRAFT_829138</name>
</gene>
<dbReference type="OrthoDB" id="2831684at2759"/>
<reference evidence="1 2" key="1">
    <citation type="submission" date="2014-04" db="EMBL/GenBank/DDBJ databases">
        <authorList>
            <consortium name="DOE Joint Genome Institute"/>
            <person name="Kuo A."/>
            <person name="Kohler A."/>
            <person name="Jargeat P."/>
            <person name="Nagy L.G."/>
            <person name="Floudas D."/>
            <person name="Copeland A."/>
            <person name="Barry K.W."/>
            <person name="Cichocki N."/>
            <person name="Veneault-Fourrey C."/>
            <person name="LaButti K."/>
            <person name="Lindquist E.A."/>
            <person name="Lipzen A."/>
            <person name="Lundell T."/>
            <person name="Morin E."/>
            <person name="Murat C."/>
            <person name="Sun H."/>
            <person name="Tunlid A."/>
            <person name="Henrissat B."/>
            <person name="Grigoriev I.V."/>
            <person name="Hibbett D.S."/>
            <person name="Martin F."/>
            <person name="Nordberg H.P."/>
            <person name="Cantor M.N."/>
            <person name="Hua S.X."/>
        </authorList>
    </citation>
    <scope>NUCLEOTIDE SEQUENCE [LARGE SCALE GENOMIC DNA]</scope>
    <source>
        <strain evidence="1 2">Ve08.2h10</strain>
    </source>
</reference>
<sequence>MTLTPQQDLESLDQTGTLDMADAAWAGLKESFHPLKTSQYRYPYHRADRASSTVRNEPDQCSLQLDAQSYTAIWEPRFVVISKALNVPYPKLEPRRSIHCGYTTPPSLTVLVRLLLVLTTGIP</sequence>
<keyword evidence="2" id="KW-1185">Reference proteome</keyword>
<dbReference type="GO" id="GO:0016787">
    <property type="term" value="F:hydrolase activity"/>
    <property type="evidence" value="ECO:0007669"/>
    <property type="project" value="UniProtKB-KW"/>
</dbReference>
<keyword evidence="1" id="KW-0378">Hydrolase</keyword>
<dbReference type="Proteomes" id="UP000054538">
    <property type="component" value="Unassembled WGS sequence"/>
</dbReference>
<dbReference type="HOGENOM" id="CLU_2015991_0_0_1"/>
<protein>
    <submittedName>
        <fullName evidence="1">Glycoside hydrolase family 79 protein</fullName>
    </submittedName>
</protein>
<organism evidence="1 2">
    <name type="scientific">Paxillus rubicundulus Ve08.2h10</name>
    <dbReference type="NCBI Taxonomy" id="930991"/>
    <lineage>
        <taxon>Eukaryota</taxon>
        <taxon>Fungi</taxon>
        <taxon>Dikarya</taxon>
        <taxon>Basidiomycota</taxon>
        <taxon>Agaricomycotina</taxon>
        <taxon>Agaricomycetes</taxon>
        <taxon>Agaricomycetidae</taxon>
        <taxon>Boletales</taxon>
        <taxon>Paxilineae</taxon>
        <taxon>Paxillaceae</taxon>
        <taxon>Paxillus</taxon>
    </lineage>
</organism>
<accession>A0A0D0DV53</accession>
<evidence type="ECO:0000313" key="2">
    <source>
        <dbReference type="Proteomes" id="UP000054538"/>
    </source>
</evidence>
<name>A0A0D0DV53_9AGAM</name>
<dbReference type="InParanoid" id="A0A0D0DV53"/>
<dbReference type="AlphaFoldDB" id="A0A0D0DV53"/>